<feature type="transmembrane region" description="Helical" evidence="18">
    <location>
        <begin position="122"/>
        <end position="141"/>
    </location>
</feature>
<evidence type="ECO:0000256" key="11">
    <source>
        <dbReference type="ARBA" id="ARBA00022967"/>
    </source>
</evidence>
<dbReference type="GO" id="GO:0016491">
    <property type="term" value="F:oxidoreductase activity"/>
    <property type="evidence" value="ECO:0007669"/>
    <property type="project" value="InterPro"/>
</dbReference>
<feature type="transmembrane region" description="Helical" evidence="18">
    <location>
        <begin position="185"/>
        <end position="207"/>
    </location>
</feature>
<feature type="transmembrane region" description="Helical" evidence="18">
    <location>
        <begin position="275"/>
        <end position="296"/>
    </location>
</feature>
<evidence type="ECO:0000313" key="20">
    <source>
        <dbReference type="EMBL" id="MBS2963446.1"/>
    </source>
</evidence>
<evidence type="ECO:0000256" key="13">
    <source>
        <dbReference type="ARBA" id="ARBA00022989"/>
    </source>
</evidence>
<evidence type="ECO:0000256" key="16">
    <source>
        <dbReference type="ARBA" id="ARBA00029351"/>
    </source>
</evidence>
<dbReference type="Gene3D" id="1.20.810.10">
    <property type="entry name" value="Cytochrome Bc1 Complex, Chain C"/>
    <property type="match status" value="1"/>
</dbReference>
<dbReference type="GO" id="GO:0005886">
    <property type="term" value="C:plasma membrane"/>
    <property type="evidence" value="ECO:0007669"/>
    <property type="project" value="UniProtKB-SubCell"/>
</dbReference>
<keyword evidence="14" id="KW-0408">Iron</keyword>
<evidence type="ECO:0000256" key="2">
    <source>
        <dbReference type="ARBA" id="ARBA00004651"/>
    </source>
</evidence>
<accession>A0A8J7WJL4</accession>
<evidence type="ECO:0000256" key="8">
    <source>
        <dbReference type="ARBA" id="ARBA00022660"/>
    </source>
</evidence>
<evidence type="ECO:0000256" key="15">
    <source>
        <dbReference type="ARBA" id="ARBA00023136"/>
    </source>
</evidence>
<keyword evidence="10" id="KW-0479">Metal-binding</keyword>
<dbReference type="Proteomes" id="UP000677913">
    <property type="component" value="Unassembled WGS sequence"/>
</dbReference>
<dbReference type="InterPro" id="IPR027387">
    <property type="entry name" value="Cytb/b6-like_sf"/>
</dbReference>
<dbReference type="FunFam" id="1.20.810.10:FF:000007">
    <property type="entry name" value="Ubiquinol-cytochrome C reductase B subunit"/>
    <property type="match status" value="1"/>
</dbReference>
<feature type="transmembrane region" description="Helical" evidence="18">
    <location>
        <begin position="383"/>
        <end position="402"/>
    </location>
</feature>
<keyword evidence="8" id="KW-0679">Respiratory chain</keyword>
<dbReference type="SUPFAM" id="SSF81342">
    <property type="entry name" value="Transmembrane di-heme cytochromes"/>
    <property type="match status" value="1"/>
</dbReference>
<name>A0A8J7WJL4_9ACTN</name>
<feature type="transmembrane region" description="Helical" evidence="18">
    <location>
        <begin position="422"/>
        <end position="439"/>
    </location>
</feature>
<evidence type="ECO:0000313" key="21">
    <source>
        <dbReference type="Proteomes" id="UP000677913"/>
    </source>
</evidence>
<evidence type="ECO:0000256" key="5">
    <source>
        <dbReference type="ARBA" id="ARBA00022448"/>
    </source>
</evidence>
<dbReference type="Pfam" id="PF13631">
    <property type="entry name" value="Cytochrom_B_N_2"/>
    <property type="match status" value="1"/>
</dbReference>
<dbReference type="AlphaFoldDB" id="A0A8J7WJL4"/>
<dbReference type="GO" id="GO:0008121">
    <property type="term" value="F:quinol-cytochrome-c reductase activity"/>
    <property type="evidence" value="ECO:0007669"/>
    <property type="project" value="UniProtKB-EC"/>
</dbReference>
<sequence>MTATTPHAAGFGDGTAPSTPAGKAADYLDQRLGIAGAAKKNLRKIFPDHWSFMLGEIALYSFIVLLLSGVFLTLFFTPSMNEVTYNGSYTPLDGIKMSEAYASTVNISFDVRGGLLMRQIHHWAALVFVMAITVHMLRIFFTGAFRKPRELNWLIGFGLFVMALLEGFAGYSLPDDLLSGTGLRIAEGVVLSIPIIGTYVSFFLFGGEFPGHDLVPRLFTIHILLVPGLILALITVHLILVFYQKHTQWAGPGRTNENVVGLPLLPVYIAKAGGFFFLVFGIISLLAGLVSINPIWTYGPYVPNEMTAGSQPDWYIGFLEGSLRMMPNVEFNFIGHTLSLNVLIPALIVPGILFTGLAVYPFIEAWVTGDRREHHILDRPRNVPTRTGIGVAGCTFYGVLWVVGGNDLIATHFHLSLESITWAGRVVVFVGPAFAFWITRRICYGLQRADREKVLHGREAGVIVRSPEGEFSEVHAPISDGDRYRLTAHDVHRPLSIAQAADANGIPAPRLRRAKLRARFTRWYFGTRVEKPSTEEYRESITSGHH</sequence>
<keyword evidence="9 18" id="KW-0812">Transmembrane</keyword>
<dbReference type="EC" id="7.1.1.8" evidence="3"/>
<dbReference type="RefSeq" id="WP_211467166.1">
    <property type="nucleotide sequence ID" value="NZ_JAGSXH010000027.1"/>
</dbReference>
<evidence type="ECO:0000256" key="4">
    <source>
        <dbReference type="ARBA" id="ARBA00016116"/>
    </source>
</evidence>
<keyword evidence="12" id="KW-0249">Electron transport</keyword>
<protein>
    <recommendedName>
        <fullName evidence="4">Cytochrome bc1 complex cytochrome b subunit</fullName>
        <ecNumber evidence="3">7.1.1.8</ecNumber>
    </recommendedName>
    <alternativeName>
        <fullName evidence="17">Cytochrome bc1 reductase complex subunit QcrB</fullName>
    </alternativeName>
</protein>
<reference evidence="20" key="1">
    <citation type="submission" date="2021-04" db="EMBL/GenBank/DDBJ databases">
        <title>Genome based classification of Actinospica acidithermotolerans sp. nov., an actinobacterium isolated from an Indonesian hot spring.</title>
        <authorList>
            <person name="Kusuma A.B."/>
            <person name="Putra K.E."/>
            <person name="Nafisah S."/>
            <person name="Loh J."/>
            <person name="Nouioui I."/>
            <person name="Goodfellow M."/>
        </authorList>
    </citation>
    <scope>NUCLEOTIDE SEQUENCE</scope>
    <source>
        <strain evidence="20">DSM 45618</strain>
    </source>
</reference>
<organism evidence="20 21">
    <name type="scientific">Actinocrinis puniceicyclus</name>
    <dbReference type="NCBI Taxonomy" id="977794"/>
    <lineage>
        <taxon>Bacteria</taxon>
        <taxon>Bacillati</taxon>
        <taxon>Actinomycetota</taxon>
        <taxon>Actinomycetes</taxon>
        <taxon>Catenulisporales</taxon>
        <taxon>Actinospicaceae</taxon>
        <taxon>Actinocrinis</taxon>
    </lineage>
</organism>
<evidence type="ECO:0000256" key="18">
    <source>
        <dbReference type="SAM" id="Phobius"/>
    </source>
</evidence>
<comment type="caution">
    <text evidence="20">The sequence shown here is derived from an EMBL/GenBank/DDBJ whole genome shotgun (WGS) entry which is preliminary data.</text>
</comment>
<dbReference type="EMBL" id="JAGSXH010000027">
    <property type="protein sequence ID" value="MBS2963446.1"/>
    <property type="molecule type" value="Genomic_DNA"/>
</dbReference>
<evidence type="ECO:0000256" key="17">
    <source>
        <dbReference type="ARBA" id="ARBA00029568"/>
    </source>
</evidence>
<dbReference type="GO" id="GO:0046872">
    <property type="term" value="F:metal ion binding"/>
    <property type="evidence" value="ECO:0007669"/>
    <property type="project" value="UniProtKB-KW"/>
</dbReference>
<evidence type="ECO:0000256" key="9">
    <source>
        <dbReference type="ARBA" id="ARBA00022692"/>
    </source>
</evidence>
<evidence type="ECO:0000256" key="6">
    <source>
        <dbReference type="ARBA" id="ARBA00022475"/>
    </source>
</evidence>
<keyword evidence="11" id="KW-1278">Translocase</keyword>
<dbReference type="InterPro" id="IPR016174">
    <property type="entry name" value="Di-haem_cyt_TM"/>
</dbReference>
<evidence type="ECO:0000256" key="1">
    <source>
        <dbReference type="ARBA" id="ARBA00001971"/>
    </source>
</evidence>
<evidence type="ECO:0000256" key="7">
    <source>
        <dbReference type="ARBA" id="ARBA00022617"/>
    </source>
</evidence>
<feature type="domain" description="Cytochrome b/b6 N-terminal region profile" evidence="19">
    <location>
        <begin position="24"/>
        <end position="250"/>
    </location>
</feature>
<dbReference type="GO" id="GO:0022904">
    <property type="term" value="P:respiratory electron transport chain"/>
    <property type="evidence" value="ECO:0007669"/>
    <property type="project" value="InterPro"/>
</dbReference>
<evidence type="ECO:0000256" key="12">
    <source>
        <dbReference type="ARBA" id="ARBA00022982"/>
    </source>
</evidence>
<comment type="cofactor">
    <cofactor evidence="1">
        <name>heme</name>
        <dbReference type="ChEBI" id="CHEBI:30413"/>
    </cofactor>
</comment>
<proteinExistence type="predicted"/>
<keyword evidence="21" id="KW-1185">Reference proteome</keyword>
<feature type="transmembrane region" description="Helical" evidence="18">
    <location>
        <begin position="219"/>
        <end position="243"/>
    </location>
</feature>
<feature type="transmembrane region" description="Helical" evidence="18">
    <location>
        <begin position="153"/>
        <end position="173"/>
    </location>
</feature>
<keyword evidence="15 18" id="KW-0472">Membrane</keyword>
<comment type="subcellular location">
    <subcellularLocation>
        <location evidence="2">Cell membrane</location>
        <topology evidence="2">Multi-pass membrane protein</topology>
    </subcellularLocation>
</comment>
<feature type="transmembrane region" description="Helical" evidence="18">
    <location>
        <begin position="57"/>
        <end position="76"/>
    </location>
</feature>
<evidence type="ECO:0000256" key="14">
    <source>
        <dbReference type="ARBA" id="ARBA00023004"/>
    </source>
</evidence>
<keyword evidence="13 18" id="KW-1133">Transmembrane helix</keyword>
<comment type="catalytic activity">
    <reaction evidence="16">
        <text>a quinol + 2 Fe(III)-[cytochrome c](out) = a quinone + 2 Fe(II)-[cytochrome c](out) + 2 H(+)(out)</text>
        <dbReference type="Rhea" id="RHEA:11484"/>
        <dbReference type="Rhea" id="RHEA-COMP:10350"/>
        <dbReference type="Rhea" id="RHEA-COMP:14399"/>
        <dbReference type="ChEBI" id="CHEBI:15378"/>
        <dbReference type="ChEBI" id="CHEBI:24646"/>
        <dbReference type="ChEBI" id="CHEBI:29033"/>
        <dbReference type="ChEBI" id="CHEBI:29034"/>
        <dbReference type="ChEBI" id="CHEBI:132124"/>
        <dbReference type="EC" id="7.1.1.8"/>
    </reaction>
</comment>
<dbReference type="PROSITE" id="PS51002">
    <property type="entry name" value="CYTB_NTER"/>
    <property type="match status" value="1"/>
</dbReference>
<evidence type="ECO:0000256" key="10">
    <source>
        <dbReference type="ARBA" id="ARBA00022723"/>
    </source>
</evidence>
<keyword evidence="5" id="KW-0813">Transport</keyword>
<evidence type="ECO:0000259" key="19">
    <source>
        <dbReference type="PROSITE" id="PS51002"/>
    </source>
</evidence>
<keyword evidence="6" id="KW-1003">Cell membrane</keyword>
<feature type="transmembrane region" description="Helical" evidence="18">
    <location>
        <begin position="342"/>
        <end position="363"/>
    </location>
</feature>
<keyword evidence="7" id="KW-0349">Heme</keyword>
<dbReference type="PANTHER" id="PTHR19271:SF16">
    <property type="entry name" value="CYTOCHROME B"/>
    <property type="match status" value="1"/>
</dbReference>
<evidence type="ECO:0000256" key="3">
    <source>
        <dbReference type="ARBA" id="ARBA00012951"/>
    </source>
</evidence>
<dbReference type="PANTHER" id="PTHR19271">
    <property type="entry name" value="CYTOCHROME B"/>
    <property type="match status" value="1"/>
</dbReference>
<dbReference type="InterPro" id="IPR005797">
    <property type="entry name" value="Cyt_b/b6_N"/>
</dbReference>
<gene>
    <name evidence="20" type="ORF">KGA66_10340</name>
</gene>